<comment type="caution">
    <text evidence="1">The sequence shown here is derived from an EMBL/GenBank/DDBJ whole genome shotgun (WGS) entry which is preliminary data.</text>
</comment>
<dbReference type="RefSeq" id="WP_112317241.1">
    <property type="nucleotide sequence ID" value="NZ_MUAV01000031.1"/>
</dbReference>
<sequence>MQDDVFGIAHDVWEAAKELREARKETDDKGKVKWLEEADLTANKVRLVADVISPRLIVARFFPELQRAVDDAQAKAEDQRSRLQTF</sequence>
<protein>
    <submittedName>
        <fullName evidence="1">Uncharacterized protein</fullName>
    </submittedName>
</protein>
<keyword evidence="2" id="KW-1185">Reference proteome</keyword>
<dbReference type="EMBL" id="MUAV01000031">
    <property type="protein sequence ID" value="RAP39788.1"/>
    <property type="molecule type" value="Genomic_DNA"/>
</dbReference>
<evidence type="ECO:0000313" key="1">
    <source>
        <dbReference type="EMBL" id="RAP39788.1"/>
    </source>
</evidence>
<reference evidence="1 2" key="1">
    <citation type="submission" date="2017-01" db="EMBL/GenBank/DDBJ databases">
        <title>Genome sequence of Rhodovulum viride JA756.</title>
        <authorList>
            <person name="Lakshmi K.V."/>
            <person name="Tushar L.D."/>
            <person name="Sasikala C."/>
            <person name="Venkataramana C."/>
        </authorList>
    </citation>
    <scope>NUCLEOTIDE SEQUENCE [LARGE SCALE GENOMIC DNA]</scope>
    <source>
        <strain evidence="1 2">JA756</strain>
    </source>
</reference>
<proteinExistence type="predicted"/>
<dbReference type="Proteomes" id="UP000248659">
    <property type="component" value="Unassembled WGS sequence"/>
</dbReference>
<organism evidence="1 2">
    <name type="scientific">Rhodovulum viride</name>
    <dbReference type="NCBI Taxonomy" id="1231134"/>
    <lineage>
        <taxon>Bacteria</taxon>
        <taxon>Pseudomonadati</taxon>
        <taxon>Pseudomonadota</taxon>
        <taxon>Alphaproteobacteria</taxon>
        <taxon>Rhodobacterales</taxon>
        <taxon>Paracoccaceae</taxon>
        <taxon>Rhodovulum</taxon>
    </lineage>
</organism>
<name>A0ABX9DCD2_9RHOB</name>
<evidence type="ECO:0000313" key="2">
    <source>
        <dbReference type="Proteomes" id="UP000248659"/>
    </source>
</evidence>
<gene>
    <name evidence="1" type="ORF">BYZ73_18725</name>
</gene>
<accession>A0ABX9DCD2</accession>